<dbReference type="InterPro" id="IPR008271">
    <property type="entry name" value="Ser/Thr_kinase_AS"/>
</dbReference>
<keyword evidence="7 15" id="KW-0418">Kinase</keyword>
<dbReference type="PROSITE" id="PS50011">
    <property type="entry name" value="PROTEIN_KINASE_DOM"/>
    <property type="match status" value="1"/>
</dbReference>
<dbReference type="GO" id="GO:0005737">
    <property type="term" value="C:cytoplasm"/>
    <property type="evidence" value="ECO:0007669"/>
    <property type="project" value="UniProtKB-ARBA"/>
</dbReference>
<evidence type="ECO:0000256" key="12">
    <source>
        <dbReference type="RuleBase" id="RU000304"/>
    </source>
</evidence>
<dbReference type="SUPFAM" id="SSF56112">
    <property type="entry name" value="Protein kinase-like (PK-like)"/>
    <property type="match status" value="1"/>
</dbReference>
<evidence type="ECO:0000256" key="9">
    <source>
        <dbReference type="ARBA" id="ARBA00047899"/>
    </source>
</evidence>
<dbReference type="FunFam" id="3.30.200.20:FF:000192">
    <property type="entry name" value="Serine/threonine-protein kinase cot-1"/>
    <property type="match status" value="1"/>
</dbReference>
<dbReference type="PANTHER" id="PTHR22988:SF76">
    <property type="entry name" value="CHROMOSOME UNDETERMINED SCAFFOLD_135, WHOLE GENOME SHOTGUN SEQUENCE"/>
    <property type="match status" value="1"/>
</dbReference>
<dbReference type="Gene3D" id="1.10.510.10">
    <property type="entry name" value="Transferase(Phosphotransferase) domain 1"/>
    <property type="match status" value="1"/>
</dbReference>
<dbReference type="SMART" id="SM00133">
    <property type="entry name" value="S_TK_X"/>
    <property type="match status" value="1"/>
</dbReference>
<dbReference type="InterPro" id="IPR017892">
    <property type="entry name" value="Pkinase_C"/>
</dbReference>
<sequence>MEVLNLTPHEKELIKQDVLHKEAELNRKARKKIYPSDFEPLTIIGKGAFGEVRICRHIESGDIVAVKKVVKEMLYKNQVVHVRSERDILVKAKNPWIVALKFSFQDDENLYLVMEYLPGGDLMNLLIKKDILSEEESRFYTAEMILAIESVHNLNYIHRDLKPDNVLLGADGHIKLTDFGLCKHAEIKASQKADTDKYEMKHSENFNALKNILNKRLGYKRDRKLAFSTVGTPDYIAPGVFGTKGYDETVDWWSIGVILFEMLVGYPPFFSDDSTVTCQKILHWKRTLVIPPEANLSAEATDLIEKLICDAEDRLGRNGAQEIKEHPWFEGFDWDNVKEDKAPFIPEVSSPTSAENFDKFKEEAPFFPSSQSKFQKTKMKRKKKDLDFVGYTYKADVEEEKQKFVSALQELDHL</sequence>
<dbReference type="GO" id="GO:0004674">
    <property type="term" value="F:protein serine/threonine kinase activity"/>
    <property type="evidence" value="ECO:0007669"/>
    <property type="project" value="UniProtKB-KW"/>
</dbReference>
<dbReference type="InterPro" id="IPR050839">
    <property type="entry name" value="Rho-assoc_Ser/Thr_Kinase"/>
</dbReference>
<comment type="catalytic activity">
    <reaction evidence="9">
        <text>L-threonyl-[protein] + ATP = O-phospho-L-threonyl-[protein] + ADP + H(+)</text>
        <dbReference type="Rhea" id="RHEA:46608"/>
        <dbReference type="Rhea" id="RHEA-COMP:11060"/>
        <dbReference type="Rhea" id="RHEA-COMP:11605"/>
        <dbReference type="ChEBI" id="CHEBI:15378"/>
        <dbReference type="ChEBI" id="CHEBI:30013"/>
        <dbReference type="ChEBI" id="CHEBI:30616"/>
        <dbReference type="ChEBI" id="CHEBI:61977"/>
        <dbReference type="ChEBI" id="CHEBI:456216"/>
        <dbReference type="EC" id="2.7.11.1"/>
    </reaction>
</comment>
<accession>Q9N691</accession>
<evidence type="ECO:0000256" key="7">
    <source>
        <dbReference type="ARBA" id="ARBA00022777"/>
    </source>
</evidence>
<evidence type="ECO:0000256" key="4">
    <source>
        <dbReference type="ARBA" id="ARBA00022553"/>
    </source>
</evidence>
<dbReference type="PROSITE" id="PS51285">
    <property type="entry name" value="AGC_KINASE_CTER"/>
    <property type="match status" value="1"/>
</dbReference>
<evidence type="ECO:0000256" key="10">
    <source>
        <dbReference type="ARBA" id="ARBA00048679"/>
    </source>
</evidence>
<evidence type="ECO:0000259" key="14">
    <source>
        <dbReference type="PROSITE" id="PS51285"/>
    </source>
</evidence>
<feature type="binding site" evidence="11">
    <location>
        <position position="68"/>
    </location>
    <ligand>
        <name>ATP</name>
        <dbReference type="ChEBI" id="CHEBI:30616"/>
    </ligand>
</feature>
<dbReference type="EMBL" id="AJ249681">
    <property type="protein sequence ID" value="CAB64999.2"/>
    <property type="molecule type" value="Genomic_DNA"/>
</dbReference>
<dbReference type="AlphaFoldDB" id="Q9N691"/>
<dbReference type="InterPro" id="IPR000961">
    <property type="entry name" value="AGC-kinase_C"/>
</dbReference>
<keyword evidence="4" id="KW-0597">Phosphoprotein</keyword>
<evidence type="ECO:0000256" key="3">
    <source>
        <dbReference type="ARBA" id="ARBA00022527"/>
    </source>
</evidence>
<dbReference type="Gene3D" id="3.30.200.20">
    <property type="entry name" value="Phosphorylase Kinase, domain 1"/>
    <property type="match status" value="1"/>
</dbReference>
<dbReference type="EMBL" id="AJ249684">
    <property type="protein sequence ID" value="CAB65002.2"/>
    <property type="molecule type" value="mRNA"/>
</dbReference>
<dbReference type="InterPro" id="IPR011009">
    <property type="entry name" value="Kinase-like_dom_sf"/>
</dbReference>
<feature type="domain" description="AGC-kinase C-terminal" evidence="14">
    <location>
        <begin position="330"/>
        <end position="403"/>
    </location>
</feature>
<name>Q9N691_EUPOC</name>
<evidence type="ECO:0000256" key="11">
    <source>
        <dbReference type="PROSITE-ProRule" id="PRU10141"/>
    </source>
</evidence>
<dbReference type="InterPro" id="IPR000719">
    <property type="entry name" value="Prot_kinase_dom"/>
</dbReference>
<dbReference type="EC" id="2.7.11.1" evidence="2"/>
<keyword evidence="6 11" id="KW-0547">Nucleotide-binding</keyword>
<evidence type="ECO:0000256" key="2">
    <source>
        <dbReference type="ARBA" id="ARBA00012513"/>
    </source>
</evidence>
<keyword evidence="5" id="KW-0808">Transferase</keyword>
<evidence type="ECO:0000256" key="8">
    <source>
        <dbReference type="ARBA" id="ARBA00022840"/>
    </source>
</evidence>
<evidence type="ECO:0000259" key="13">
    <source>
        <dbReference type="PROSITE" id="PS50011"/>
    </source>
</evidence>
<evidence type="ECO:0000256" key="5">
    <source>
        <dbReference type="ARBA" id="ARBA00022679"/>
    </source>
</evidence>
<keyword evidence="3 12" id="KW-0723">Serine/threonine-protein kinase</keyword>
<gene>
    <name evidence="15" type="primary">npk 2</name>
</gene>
<dbReference type="PROSITE" id="PS00107">
    <property type="entry name" value="PROTEIN_KINASE_ATP"/>
    <property type="match status" value="1"/>
</dbReference>
<reference evidence="15" key="1">
    <citation type="journal article" date="2001" name="J. Eukaryot. Microbiol.">
        <title>Programmed translational frameshifting is likely required for expressions of genes encoding putative nuclear protein kinases of the ciliate Euplotes octocarinatus.</title>
        <authorList>
            <person name="Tan M."/>
            <person name="Liang A."/>
            <person name="Bruenen-Nieweler C."/>
            <person name="Heckmann K."/>
        </authorList>
    </citation>
    <scope>NUCLEOTIDE SEQUENCE</scope>
</reference>
<dbReference type="Pfam" id="PF00433">
    <property type="entry name" value="Pkinase_C"/>
    <property type="match status" value="1"/>
</dbReference>
<dbReference type="InterPro" id="IPR017441">
    <property type="entry name" value="Protein_kinase_ATP_BS"/>
</dbReference>
<feature type="domain" description="Protein kinase" evidence="13">
    <location>
        <begin position="38"/>
        <end position="329"/>
    </location>
</feature>
<dbReference type="PANTHER" id="PTHR22988">
    <property type="entry name" value="MYOTONIC DYSTROPHY S/T KINASE-RELATED"/>
    <property type="match status" value="1"/>
</dbReference>
<evidence type="ECO:0000256" key="1">
    <source>
        <dbReference type="ARBA" id="ARBA00009903"/>
    </source>
</evidence>
<protein>
    <recommendedName>
        <fullName evidence="2">non-specific serine/threonine protein kinase</fullName>
        <ecNumber evidence="2">2.7.11.1</ecNumber>
    </recommendedName>
</protein>
<organism evidence="15">
    <name type="scientific">Euplotoides octocarinatus</name>
    <name type="common">Freshwater ciliate</name>
    <name type="synonym">Euplotes octocarinatus</name>
    <dbReference type="NCBI Taxonomy" id="2716877"/>
    <lineage>
        <taxon>Eukaryota</taxon>
        <taxon>Sar</taxon>
        <taxon>Alveolata</taxon>
        <taxon>Ciliophora</taxon>
        <taxon>Intramacronucleata</taxon>
        <taxon>Spirotrichea</taxon>
        <taxon>Hypotrichia</taxon>
        <taxon>Euplotida</taxon>
        <taxon>Euplotidae</taxon>
        <taxon>Euplotes</taxon>
    </lineage>
</organism>
<dbReference type="SMART" id="SM00220">
    <property type="entry name" value="S_TKc"/>
    <property type="match status" value="1"/>
</dbReference>
<comment type="catalytic activity">
    <reaction evidence="10">
        <text>L-seryl-[protein] + ATP = O-phospho-L-seryl-[protein] + ADP + H(+)</text>
        <dbReference type="Rhea" id="RHEA:17989"/>
        <dbReference type="Rhea" id="RHEA-COMP:9863"/>
        <dbReference type="Rhea" id="RHEA-COMP:11604"/>
        <dbReference type="ChEBI" id="CHEBI:15378"/>
        <dbReference type="ChEBI" id="CHEBI:29999"/>
        <dbReference type="ChEBI" id="CHEBI:30616"/>
        <dbReference type="ChEBI" id="CHEBI:83421"/>
        <dbReference type="ChEBI" id="CHEBI:456216"/>
        <dbReference type="EC" id="2.7.11.1"/>
    </reaction>
</comment>
<comment type="similarity">
    <text evidence="1">Belongs to the protein kinase superfamily. AGC Ser/Thr protein kinase family.</text>
</comment>
<dbReference type="FunFam" id="1.10.510.10:FF:000570">
    <property type="entry name" value="Non-specific serine/threonine protein kinase"/>
    <property type="match status" value="1"/>
</dbReference>
<dbReference type="Pfam" id="PF00069">
    <property type="entry name" value="Pkinase"/>
    <property type="match status" value="1"/>
</dbReference>
<dbReference type="GO" id="GO:0005524">
    <property type="term" value="F:ATP binding"/>
    <property type="evidence" value="ECO:0007669"/>
    <property type="project" value="UniProtKB-UniRule"/>
</dbReference>
<evidence type="ECO:0000313" key="15">
    <source>
        <dbReference type="EMBL" id="CAB65002.2"/>
    </source>
</evidence>
<proteinExistence type="evidence at transcript level"/>
<dbReference type="PROSITE" id="PS00108">
    <property type="entry name" value="PROTEIN_KINASE_ST"/>
    <property type="match status" value="1"/>
</dbReference>
<evidence type="ECO:0000256" key="6">
    <source>
        <dbReference type="ARBA" id="ARBA00022741"/>
    </source>
</evidence>
<keyword evidence="8 11" id="KW-0067">ATP-binding</keyword>